<proteinExistence type="predicted"/>
<keyword evidence="2" id="KW-1185">Reference proteome</keyword>
<protein>
    <submittedName>
        <fullName evidence="1">Uncharacterized protein</fullName>
    </submittedName>
</protein>
<comment type="caution">
    <text evidence="1">The sequence shown here is derived from an EMBL/GenBank/DDBJ whole genome shotgun (WGS) entry which is preliminary data.</text>
</comment>
<name>N4W8V3_9BACI</name>
<evidence type="ECO:0000313" key="2">
    <source>
        <dbReference type="Proteomes" id="UP000012283"/>
    </source>
</evidence>
<gene>
    <name evidence="1" type="ORF">J416_09554</name>
</gene>
<sequence>MIETKLDNISNGVDNIRIDLRANEKRVSDIDNRLTRVEESTKQAHKRIDEISPDKADFLSYLKGGDINGTSINVCNCAFAHCYCFNRRGKAHYKRTKKHRARY</sequence>
<dbReference type="AlphaFoldDB" id="N4W8V3"/>
<dbReference type="eggNOG" id="ENOG50335RG">
    <property type="taxonomic scope" value="Bacteria"/>
</dbReference>
<dbReference type="Proteomes" id="UP000012283">
    <property type="component" value="Unassembled WGS sequence"/>
</dbReference>
<organism evidence="1 2">
    <name type="scientific">Gracilibacillus halophilus YIM-C55.5</name>
    <dbReference type="NCBI Taxonomy" id="1308866"/>
    <lineage>
        <taxon>Bacteria</taxon>
        <taxon>Bacillati</taxon>
        <taxon>Bacillota</taxon>
        <taxon>Bacilli</taxon>
        <taxon>Bacillales</taxon>
        <taxon>Bacillaceae</taxon>
        <taxon>Gracilibacillus</taxon>
    </lineage>
</organism>
<dbReference type="EMBL" id="APML01000033">
    <property type="protein sequence ID" value="ENH96733.1"/>
    <property type="molecule type" value="Genomic_DNA"/>
</dbReference>
<evidence type="ECO:0000313" key="1">
    <source>
        <dbReference type="EMBL" id="ENH96733.1"/>
    </source>
</evidence>
<dbReference type="STRING" id="1308866.J416_09554"/>
<reference evidence="1 2" key="1">
    <citation type="submission" date="2013-03" db="EMBL/GenBank/DDBJ databases">
        <title>Draft genome sequence of Gracibacillus halophilus YIM-C55.5, a moderately halophilic and thermophilic organism from the Xiaochaidamu salt lake.</title>
        <authorList>
            <person name="Sugumar T."/>
            <person name="Polireddy D.R."/>
            <person name="Antony A."/>
            <person name="Madhava Y.R."/>
            <person name="Sivakumar N."/>
        </authorList>
    </citation>
    <scope>NUCLEOTIDE SEQUENCE [LARGE SCALE GENOMIC DNA]</scope>
    <source>
        <strain evidence="1 2">YIM-C55.5</strain>
    </source>
</reference>
<accession>N4W8V3</accession>